<dbReference type="GO" id="GO:0032259">
    <property type="term" value="P:methylation"/>
    <property type="evidence" value="ECO:0007669"/>
    <property type="project" value="UniProtKB-KW"/>
</dbReference>
<evidence type="ECO:0000313" key="2">
    <source>
        <dbReference type="EMBL" id="EQA69752.1"/>
    </source>
</evidence>
<evidence type="ECO:0000259" key="1">
    <source>
        <dbReference type="Pfam" id="PF08484"/>
    </source>
</evidence>
<comment type="caution">
    <text evidence="2">The sequence shown here is derived from an EMBL/GenBank/DDBJ whole genome shotgun (WGS) entry which is preliminary data.</text>
</comment>
<name>T0GLK3_9LEPT</name>
<sequence>MCDDLVSINEKTEVKKYPIEILFCSVCKTAHQKYQIPKKILFPETYHYRSSLTKDVLNGMAELVNSCNQKFGNLRGKKILDIGCNDGSLLSIFREEGALTYGIEPTGAAQEAHLKGHTILQGFFDCDIAKSFKEKYGQPDLITFTNVFAHIENLGNVLDALNILLSEDSCLVIENHYLGSVLDGNQFDTFYHEHPRTYSYSSFQRIAQSLKSNLVDFEFPKRYGGNIRVFISRNSKLSAKEINDLEILKKEEGFEASFVQMSVNISNWRTKKQKEISDLIEIYGPLRAKAFPGRAAILLELLKLTNEEILAVYEQPRSPKVGCYIPGTRIPIVSDSELNTKDSSPIVNLAWHIQTEINSYLRQIGFTGNVLPLVSNEDFN</sequence>
<feature type="domain" description="C-methyltransferase" evidence="1">
    <location>
        <begin position="223"/>
        <end position="364"/>
    </location>
</feature>
<dbReference type="AlphaFoldDB" id="T0GLK3"/>
<dbReference type="Proteomes" id="UP000015442">
    <property type="component" value="Unassembled WGS sequence"/>
</dbReference>
<proteinExistence type="predicted"/>
<dbReference type="Pfam" id="PF08484">
    <property type="entry name" value="Methyltransf_14"/>
    <property type="match status" value="1"/>
</dbReference>
<dbReference type="InterPro" id="IPR013691">
    <property type="entry name" value="MeTrfase_14"/>
</dbReference>
<evidence type="ECO:0000313" key="3">
    <source>
        <dbReference type="Proteomes" id="UP000015442"/>
    </source>
</evidence>
<organism evidence="2 3">
    <name type="scientific">Leptospira noguchii serovar Panama str. CZ214</name>
    <dbReference type="NCBI Taxonomy" id="1001595"/>
    <lineage>
        <taxon>Bacteria</taxon>
        <taxon>Pseudomonadati</taxon>
        <taxon>Spirochaetota</taxon>
        <taxon>Spirochaetia</taxon>
        <taxon>Leptospirales</taxon>
        <taxon>Leptospiraceae</taxon>
        <taxon>Leptospira</taxon>
    </lineage>
</organism>
<accession>T0GLK3</accession>
<dbReference type="InterPro" id="IPR029063">
    <property type="entry name" value="SAM-dependent_MTases_sf"/>
</dbReference>
<dbReference type="Pfam" id="PF13489">
    <property type="entry name" value="Methyltransf_23"/>
    <property type="match status" value="1"/>
</dbReference>
<dbReference type="SUPFAM" id="SSF53335">
    <property type="entry name" value="S-adenosyl-L-methionine-dependent methyltransferases"/>
    <property type="match status" value="1"/>
</dbReference>
<dbReference type="Gene3D" id="3.40.50.150">
    <property type="entry name" value="Vaccinia Virus protein VP39"/>
    <property type="match status" value="1"/>
</dbReference>
<gene>
    <name evidence="2" type="ORF">LEP1GSC059_1849</name>
</gene>
<keyword evidence="2" id="KW-0489">Methyltransferase</keyword>
<dbReference type="GO" id="GO:0008168">
    <property type="term" value="F:methyltransferase activity"/>
    <property type="evidence" value="ECO:0007669"/>
    <property type="project" value="UniProtKB-KW"/>
</dbReference>
<reference evidence="2 3" key="1">
    <citation type="submission" date="2013-05" db="EMBL/GenBank/DDBJ databases">
        <authorList>
            <person name="Harkins D.M."/>
            <person name="Durkin A.S."/>
            <person name="Brinkac L.M."/>
            <person name="Haft D.H."/>
            <person name="Selengut J.D."/>
            <person name="Sanka R."/>
            <person name="DePew J."/>
            <person name="Purushe J."/>
            <person name="Hartskeerl R.A."/>
            <person name="Ahmed A."/>
            <person name="van der Linden H."/>
            <person name="Goris M.G.A."/>
            <person name="Vinetz J.M."/>
            <person name="Sutton G.G."/>
            <person name="Nierman W.C."/>
            <person name="Fouts D.E."/>
        </authorList>
    </citation>
    <scope>NUCLEOTIDE SEQUENCE [LARGE SCALE GENOMIC DNA]</scope>
    <source>
        <strain evidence="2 3">CZ214</strain>
    </source>
</reference>
<dbReference type="EMBL" id="AKWY02000034">
    <property type="protein sequence ID" value="EQA69752.1"/>
    <property type="molecule type" value="Genomic_DNA"/>
</dbReference>
<dbReference type="Gene3D" id="3.40.50.720">
    <property type="entry name" value="NAD(P)-binding Rossmann-like Domain"/>
    <property type="match status" value="1"/>
</dbReference>
<keyword evidence="2" id="KW-0808">Transferase</keyword>
<protein>
    <submittedName>
        <fullName evidence="2">Methyltransferase domain protein</fullName>
    </submittedName>
</protein>
<dbReference type="PANTHER" id="PTHR43861">
    <property type="entry name" value="TRANS-ACONITATE 2-METHYLTRANSFERASE-RELATED"/>
    <property type="match status" value="1"/>
</dbReference>
<dbReference type="PANTHER" id="PTHR43861:SF5">
    <property type="entry name" value="BLL5978 PROTEIN"/>
    <property type="match status" value="1"/>
</dbReference>